<organism evidence="3 4">
    <name type="scientific">Paenibacillus chartarius</name>
    <dbReference type="NCBI Taxonomy" id="747481"/>
    <lineage>
        <taxon>Bacteria</taxon>
        <taxon>Bacillati</taxon>
        <taxon>Bacillota</taxon>
        <taxon>Bacilli</taxon>
        <taxon>Bacillales</taxon>
        <taxon>Paenibacillaceae</taxon>
        <taxon>Paenibacillus</taxon>
    </lineage>
</organism>
<feature type="region of interest" description="Disordered" evidence="1">
    <location>
        <begin position="119"/>
        <end position="181"/>
    </location>
</feature>
<evidence type="ECO:0000313" key="4">
    <source>
        <dbReference type="Proteomes" id="UP001589776"/>
    </source>
</evidence>
<feature type="transmembrane region" description="Helical" evidence="2">
    <location>
        <begin position="6"/>
        <end position="25"/>
    </location>
</feature>
<name>A0ABV6DM87_9BACL</name>
<gene>
    <name evidence="3" type="ORF">ACFFK0_15090</name>
</gene>
<keyword evidence="2" id="KW-0812">Transmembrane</keyword>
<comment type="caution">
    <text evidence="3">The sequence shown here is derived from an EMBL/GenBank/DDBJ whole genome shotgun (WGS) entry which is preliminary data.</text>
</comment>
<evidence type="ECO:0000313" key="3">
    <source>
        <dbReference type="EMBL" id="MFC0213756.1"/>
    </source>
</evidence>
<evidence type="ECO:0000256" key="1">
    <source>
        <dbReference type="SAM" id="MobiDB-lite"/>
    </source>
</evidence>
<keyword evidence="2" id="KW-0472">Membrane</keyword>
<dbReference type="EMBL" id="JBHLWN010000062">
    <property type="protein sequence ID" value="MFC0213756.1"/>
    <property type="molecule type" value="Genomic_DNA"/>
</dbReference>
<evidence type="ECO:0000256" key="2">
    <source>
        <dbReference type="SAM" id="Phobius"/>
    </source>
</evidence>
<accession>A0ABV6DM87</accession>
<sequence length="181" mass="19686">MWFTWIVEYGEPIAAFVLGVLYLILHRGIAMSQAKKTAMTLMLGAEKRAEQLILITGQDKFNWVVDKGYDMMPAALRMFISKPAFRTIVQDLFDNTVRMAKQYVEEVPGGMTAVNPAGTIPHEGTQPAGMPNSGMPPVQPIPPMAQLALPRGTEDRTVSSENGAETDQPGAAQRAQDGAPV</sequence>
<keyword evidence="4" id="KW-1185">Reference proteome</keyword>
<dbReference type="RefSeq" id="WP_377471087.1">
    <property type="nucleotide sequence ID" value="NZ_JBHLWN010000062.1"/>
</dbReference>
<protein>
    <submittedName>
        <fullName evidence="3">Uncharacterized protein</fullName>
    </submittedName>
</protein>
<reference evidence="3 4" key="1">
    <citation type="submission" date="2024-09" db="EMBL/GenBank/DDBJ databases">
        <authorList>
            <person name="Sun Q."/>
            <person name="Mori K."/>
        </authorList>
    </citation>
    <scope>NUCLEOTIDE SEQUENCE [LARGE SCALE GENOMIC DNA]</scope>
    <source>
        <strain evidence="3 4">CCM 7759</strain>
    </source>
</reference>
<keyword evidence="2" id="KW-1133">Transmembrane helix</keyword>
<proteinExistence type="predicted"/>
<dbReference type="Proteomes" id="UP001589776">
    <property type="component" value="Unassembled WGS sequence"/>
</dbReference>